<dbReference type="EMBL" id="UPPP01000105">
    <property type="protein sequence ID" value="VBB09045.1"/>
    <property type="molecule type" value="Genomic_DNA"/>
</dbReference>
<dbReference type="GO" id="GO:0005886">
    <property type="term" value="C:plasma membrane"/>
    <property type="evidence" value="ECO:0007669"/>
    <property type="project" value="TreeGrafter"/>
</dbReference>
<evidence type="ECO:0000313" key="9">
    <source>
        <dbReference type="EMBL" id="VBB09045.1"/>
    </source>
</evidence>
<feature type="transmembrane region" description="Helical" evidence="8">
    <location>
        <begin position="351"/>
        <end position="371"/>
    </location>
</feature>
<dbReference type="GO" id="GO:0022857">
    <property type="term" value="F:transmembrane transporter activity"/>
    <property type="evidence" value="ECO:0007669"/>
    <property type="project" value="InterPro"/>
</dbReference>
<accession>A0A498RDK0</accession>
<feature type="transmembrane region" description="Helical" evidence="8">
    <location>
        <begin position="184"/>
        <end position="211"/>
    </location>
</feature>
<keyword evidence="4 8" id="KW-0812">Transmembrane</keyword>
<evidence type="ECO:0000256" key="4">
    <source>
        <dbReference type="ARBA" id="ARBA00022692"/>
    </source>
</evidence>
<dbReference type="OrthoDB" id="9781232at2"/>
<evidence type="ECO:0000313" key="10">
    <source>
        <dbReference type="Proteomes" id="UP000277811"/>
    </source>
</evidence>
<dbReference type="InterPro" id="IPR001734">
    <property type="entry name" value="Na/solute_symporter"/>
</dbReference>
<dbReference type="Proteomes" id="UP000277811">
    <property type="component" value="Unassembled WGS sequence"/>
</dbReference>
<organism evidence="9 10">
    <name type="scientific">Lucifera butyrica</name>
    <dbReference type="NCBI Taxonomy" id="1351585"/>
    <lineage>
        <taxon>Bacteria</taxon>
        <taxon>Bacillati</taxon>
        <taxon>Bacillota</taxon>
        <taxon>Negativicutes</taxon>
        <taxon>Veillonellales</taxon>
        <taxon>Veillonellaceae</taxon>
        <taxon>Lucifera</taxon>
    </lineage>
</organism>
<feature type="transmembrane region" description="Helical" evidence="8">
    <location>
        <begin position="436"/>
        <end position="458"/>
    </location>
</feature>
<feature type="transmembrane region" description="Helical" evidence="8">
    <location>
        <begin position="116"/>
        <end position="138"/>
    </location>
</feature>
<protein>
    <submittedName>
        <fullName evidence="9">Sodium/solute symporter</fullName>
    </submittedName>
</protein>
<feature type="transmembrane region" description="Helical" evidence="8">
    <location>
        <begin position="306"/>
        <end position="330"/>
    </location>
</feature>
<dbReference type="InterPro" id="IPR050277">
    <property type="entry name" value="Sodium:Solute_Symporter"/>
</dbReference>
<feature type="transmembrane region" description="Helical" evidence="8">
    <location>
        <begin position="144"/>
        <end position="172"/>
    </location>
</feature>
<dbReference type="Pfam" id="PF00474">
    <property type="entry name" value="SSF"/>
    <property type="match status" value="1"/>
</dbReference>
<evidence type="ECO:0000256" key="6">
    <source>
        <dbReference type="ARBA" id="ARBA00023136"/>
    </source>
</evidence>
<keyword evidence="6 8" id="KW-0472">Membrane</keyword>
<dbReference type="PANTHER" id="PTHR48086">
    <property type="entry name" value="SODIUM/PROLINE SYMPORTER-RELATED"/>
    <property type="match status" value="1"/>
</dbReference>
<keyword evidence="3" id="KW-0813">Transport</keyword>
<evidence type="ECO:0000256" key="2">
    <source>
        <dbReference type="ARBA" id="ARBA00006434"/>
    </source>
</evidence>
<gene>
    <name evidence="9" type="ORF">LUCI_4331</name>
</gene>
<dbReference type="PANTHER" id="PTHR48086:SF7">
    <property type="entry name" value="SODIUM-SOLUTE SYMPORTER-RELATED"/>
    <property type="match status" value="1"/>
</dbReference>
<dbReference type="AlphaFoldDB" id="A0A498RDK0"/>
<comment type="similarity">
    <text evidence="2 7">Belongs to the sodium:solute symporter (SSF) (TC 2.A.21) family.</text>
</comment>
<evidence type="ECO:0000256" key="8">
    <source>
        <dbReference type="SAM" id="Phobius"/>
    </source>
</evidence>
<reference evidence="9 10" key="1">
    <citation type="submission" date="2018-06" db="EMBL/GenBank/DDBJ databases">
        <authorList>
            <person name="Strepis N."/>
        </authorList>
    </citation>
    <scope>NUCLEOTIDE SEQUENCE [LARGE SCALE GENOMIC DNA]</scope>
    <source>
        <strain evidence="9">LUCI</strain>
    </source>
</reference>
<dbReference type="Gene3D" id="1.20.1730.10">
    <property type="entry name" value="Sodium/glucose cotransporter"/>
    <property type="match status" value="1"/>
</dbReference>
<dbReference type="CDD" id="cd10322">
    <property type="entry name" value="SLC5sbd"/>
    <property type="match status" value="1"/>
</dbReference>
<feature type="transmembrane region" description="Helical" evidence="8">
    <location>
        <begin position="383"/>
        <end position="404"/>
    </location>
</feature>
<dbReference type="RefSeq" id="WP_122629865.1">
    <property type="nucleotide sequence ID" value="NZ_UPPP01000105.1"/>
</dbReference>
<keyword evidence="5 8" id="KW-1133">Transmembrane helix</keyword>
<evidence type="ECO:0000256" key="1">
    <source>
        <dbReference type="ARBA" id="ARBA00004141"/>
    </source>
</evidence>
<evidence type="ECO:0000256" key="5">
    <source>
        <dbReference type="ARBA" id="ARBA00022989"/>
    </source>
</evidence>
<dbReference type="PROSITE" id="PS50283">
    <property type="entry name" value="NA_SOLUT_SYMP_3"/>
    <property type="match status" value="1"/>
</dbReference>
<feature type="transmembrane region" description="Helical" evidence="8">
    <location>
        <begin position="6"/>
        <end position="24"/>
    </location>
</feature>
<feature type="transmembrane region" description="Helical" evidence="8">
    <location>
        <begin position="262"/>
        <end position="286"/>
    </location>
</feature>
<keyword evidence="10" id="KW-1185">Reference proteome</keyword>
<feature type="transmembrane region" description="Helical" evidence="8">
    <location>
        <begin position="44"/>
        <end position="69"/>
    </location>
</feature>
<comment type="subcellular location">
    <subcellularLocation>
        <location evidence="1">Membrane</location>
        <topology evidence="1">Multi-pass membrane protein</topology>
    </subcellularLocation>
</comment>
<name>A0A498RDK0_9FIRM</name>
<sequence length="465" mass="48990">MELSLIQSVSLIISMLFVIVLGLYSMRKVKSADDFSIGSRSSSVTVVSGTIIGTIIGGAATMGTAQLAFSAGLSAWWFTLGSGIGLIIMSVFYSGPLRRSGMETISQYLVAHYGKAAGPITSIVSSLGIFFSIVASMLTSVHLLSLVFGITEGMAAAFTVIIAVTYVFFGGINGTGFSGIFKVCLLYITLLIAGVISLKSIGGINGLEAAFPADPWFNLWGGGVWLDTGNAISLVIGIISTQTYIQAIYAARDARVAATGSLVAALITIPIGLPSIMIGMYMHANYPDMLPINALPMYMLHYLPDWLGGAAITALLLSSIGSVAGLALGVGTMISKDIIHELFNCGGTKRLLWINRTCILTVTISAALFVFSNMKSLVLEWNFLSMALRGVGIFVPLTIAIFYPGKLPPKAAICSMIAGVVASILGNILYPKYNIPLFAGLGVSLIVNVTGIVINRVVTRVKNII</sequence>
<evidence type="ECO:0000256" key="3">
    <source>
        <dbReference type="ARBA" id="ARBA00022448"/>
    </source>
</evidence>
<evidence type="ECO:0000256" key="7">
    <source>
        <dbReference type="RuleBase" id="RU362091"/>
    </source>
</evidence>
<dbReference type="InterPro" id="IPR038377">
    <property type="entry name" value="Na/Glc_symporter_sf"/>
</dbReference>
<feature type="transmembrane region" description="Helical" evidence="8">
    <location>
        <begin position="411"/>
        <end position="430"/>
    </location>
</feature>
<feature type="transmembrane region" description="Helical" evidence="8">
    <location>
        <begin position="75"/>
        <end position="95"/>
    </location>
</feature>
<proteinExistence type="inferred from homology"/>